<sequence>MSNSALDVVTYSHARQNFKAVMDRATDDHMPVVISRRDGKPAVLVSLEDWNGMQETAYLLGTEANRKVLLESIAEAERGETIEVELDANGDIRVVGEP</sequence>
<gene>
    <name evidence="3" type="primary">yefM</name>
    <name evidence="3" type="ORF">PbB2_02127</name>
</gene>
<dbReference type="EMBL" id="BFBR01000006">
    <property type="protein sequence ID" value="GBF58443.1"/>
    <property type="molecule type" value="Genomic_DNA"/>
</dbReference>
<dbReference type="RefSeq" id="WP_108985302.1">
    <property type="nucleotide sequence ID" value="NZ_BFBR01000006.1"/>
</dbReference>
<evidence type="ECO:0000313" key="4">
    <source>
        <dbReference type="Proteomes" id="UP000245086"/>
    </source>
</evidence>
<dbReference type="SUPFAM" id="SSF143120">
    <property type="entry name" value="YefM-like"/>
    <property type="match status" value="1"/>
</dbReference>
<protein>
    <recommendedName>
        <fullName evidence="2">Antitoxin</fullName>
    </recommendedName>
</protein>
<dbReference type="InterPro" id="IPR051405">
    <property type="entry name" value="phD/YefM_antitoxin"/>
</dbReference>
<dbReference type="PANTHER" id="PTHR33713:SF6">
    <property type="entry name" value="ANTITOXIN YEFM"/>
    <property type="match status" value="1"/>
</dbReference>
<comment type="function">
    <text evidence="2">Antitoxin component of a type II toxin-antitoxin (TA) system.</text>
</comment>
<dbReference type="AlphaFoldDB" id="A0A2P2EBM8"/>
<dbReference type="NCBIfam" id="TIGR01552">
    <property type="entry name" value="phd_fam"/>
    <property type="match status" value="1"/>
</dbReference>
<dbReference type="InterPro" id="IPR036165">
    <property type="entry name" value="YefM-like_sf"/>
</dbReference>
<evidence type="ECO:0000313" key="3">
    <source>
        <dbReference type="EMBL" id="GBF58443.1"/>
    </source>
</evidence>
<evidence type="ECO:0000256" key="1">
    <source>
        <dbReference type="ARBA" id="ARBA00009981"/>
    </source>
</evidence>
<comment type="caution">
    <text evidence="3">The sequence shown here is derived from an EMBL/GenBank/DDBJ whole genome shotgun (WGS) entry which is preliminary data.</text>
</comment>
<dbReference type="OrthoDB" id="9802003at2"/>
<evidence type="ECO:0000256" key="2">
    <source>
        <dbReference type="RuleBase" id="RU362080"/>
    </source>
</evidence>
<dbReference type="Gene3D" id="6.10.250.330">
    <property type="match status" value="1"/>
</dbReference>
<organism evidence="3 4">
    <name type="scientific">Candidatus Phycosocius bacilliformis</name>
    <dbReference type="NCBI Taxonomy" id="1445552"/>
    <lineage>
        <taxon>Bacteria</taxon>
        <taxon>Pseudomonadati</taxon>
        <taxon>Pseudomonadota</taxon>
        <taxon>Alphaproteobacteria</taxon>
        <taxon>Caulobacterales</taxon>
        <taxon>Caulobacterales incertae sedis</taxon>
        <taxon>Candidatus Phycosocius</taxon>
    </lineage>
</organism>
<reference evidence="3 4" key="1">
    <citation type="journal article" date="2018" name="Genome Announc.">
        <title>Draft Genome Sequence of "Candidatus Phycosocius bacilliformis," an Alphaproteobacterial Ectosymbiont of the Hydrocarbon-Producing Green Alga Botryococcus braunii.</title>
        <authorList>
            <person name="Tanabe Y."/>
            <person name="Yamaguchi H."/>
            <person name="Watanabe M.M."/>
        </authorList>
    </citation>
    <scope>NUCLEOTIDE SEQUENCE [LARGE SCALE GENOMIC DNA]</scope>
    <source>
        <strain evidence="3 4">BOTRYCO-2</strain>
    </source>
</reference>
<dbReference type="Pfam" id="PF02604">
    <property type="entry name" value="PhdYeFM_antitox"/>
    <property type="match status" value="1"/>
</dbReference>
<dbReference type="Proteomes" id="UP000245086">
    <property type="component" value="Unassembled WGS sequence"/>
</dbReference>
<dbReference type="InterPro" id="IPR006442">
    <property type="entry name" value="Antitoxin_Phd/YefM"/>
</dbReference>
<keyword evidence="4" id="KW-1185">Reference proteome</keyword>
<dbReference type="Gene3D" id="3.40.1620.10">
    <property type="entry name" value="YefM-like domain"/>
    <property type="match status" value="1"/>
</dbReference>
<accession>A0A2P2EBM8</accession>
<comment type="similarity">
    <text evidence="1 2">Belongs to the phD/YefM antitoxin family.</text>
</comment>
<proteinExistence type="inferred from homology"/>
<dbReference type="PANTHER" id="PTHR33713">
    <property type="entry name" value="ANTITOXIN YAFN-RELATED"/>
    <property type="match status" value="1"/>
</dbReference>
<name>A0A2P2EBM8_9PROT</name>